<dbReference type="GeneID" id="71853174"/>
<dbReference type="Proteomes" id="UP001595821">
    <property type="component" value="Unassembled WGS sequence"/>
</dbReference>
<dbReference type="EMBL" id="JBHSDJ010000131">
    <property type="protein sequence ID" value="MFC4249147.1"/>
    <property type="molecule type" value="Genomic_DNA"/>
</dbReference>
<sequence>MKTITKLGLGLLVVGAAVLVTSSGAFDSLSADRGIGVETAPDADAYVGLEYPEADQARTIRLESSTADSGGFCVLYSCDPYRYDDVDVVVITDQTASGNLAVEDLTVVSTGDDVTAAINEEYGENSLRVVRGDFECQVDPVFLGYGTQQAATATLTISLEASDGSFSTTLEREVTVECVPD</sequence>
<organism evidence="1 2">
    <name type="scientific">Natribaculum luteum</name>
    <dbReference type="NCBI Taxonomy" id="1586232"/>
    <lineage>
        <taxon>Archaea</taxon>
        <taxon>Methanobacteriati</taxon>
        <taxon>Methanobacteriota</taxon>
        <taxon>Stenosarchaea group</taxon>
        <taxon>Halobacteria</taxon>
        <taxon>Halobacteriales</taxon>
        <taxon>Natrialbaceae</taxon>
        <taxon>Natribaculum</taxon>
    </lineage>
</organism>
<comment type="caution">
    <text evidence="1">The sequence shown here is derived from an EMBL/GenBank/DDBJ whole genome shotgun (WGS) entry which is preliminary data.</text>
</comment>
<proteinExistence type="predicted"/>
<reference evidence="1 2" key="1">
    <citation type="journal article" date="2014" name="Int. J. Syst. Evol. Microbiol.">
        <title>Complete genome sequence of Corynebacterium casei LMG S-19264T (=DSM 44701T), isolated from a smear-ripened cheese.</title>
        <authorList>
            <consortium name="US DOE Joint Genome Institute (JGI-PGF)"/>
            <person name="Walter F."/>
            <person name="Albersmeier A."/>
            <person name="Kalinowski J."/>
            <person name="Ruckert C."/>
        </authorList>
    </citation>
    <scope>NUCLEOTIDE SEQUENCE [LARGE SCALE GENOMIC DNA]</scope>
    <source>
        <strain evidence="1 2">IBRC-M 10912</strain>
    </source>
</reference>
<evidence type="ECO:0000313" key="1">
    <source>
        <dbReference type="EMBL" id="MFC4249147.1"/>
    </source>
</evidence>
<accession>A0ABD5P446</accession>
<dbReference type="RefSeq" id="WP_246972751.1">
    <property type="nucleotide sequence ID" value="NZ_CP095397.1"/>
</dbReference>
<name>A0ABD5P446_9EURY</name>
<protein>
    <recommendedName>
        <fullName evidence="3">DUF1102 domain-containing protein</fullName>
    </recommendedName>
</protein>
<evidence type="ECO:0008006" key="3">
    <source>
        <dbReference type="Google" id="ProtNLM"/>
    </source>
</evidence>
<evidence type="ECO:0000313" key="2">
    <source>
        <dbReference type="Proteomes" id="UP001595821"/>
    </source>
</evidence>
<dbReference type="AlphaFoldDB" id="A0ABD5P446"/>
<gene>
    <name evidence="1" type="ORF">ACFOZ7_19810</name>
</gene>